<keyword evidence="1" id="KW-0472">Membrane</keyword>
<feature type="transmembrane region" description="Helical" evidence="1">
    <location>
        <begin position="140"/>
        <end position="167"/>
    </location>
</feature>
<evidence type="ECO:0000313" key="3">
    <source>
        <dbReference type="EMBL" id="MBP1953834.1"/>
    </source>
</evidence>
<feature type="transmembrane region" description="Helical" evidence="1">
    <location>
        <begin position="214"/>
        <end position="232"/>
    </location>
</feature>
<dbReference type="AlphaFoldDB" id="A0A830FIZ3"/>
<dbReference type="Proteomes" id="UP000765891">
    <property type="component" value="Unassembled WGS sequence"/>
</dbReference>
<dbReference type="Proteomes" id="UP000614609">
    <property type="component" value="Unassembled WGS sequence"/>
</dbReference>
<protein>
    <submittedName>
        <fullName evidence="2">ZIP family metal transporter</fullName>
    </submittedName>
    <submittedName>
        <fullName evidence="3">ZIP family zinc transporter</fullName>
    </submittedName>
</protein>
<proteinExistence type="predicted"/>
<feature type="transmembrane region" description="Helical" evidence="1">
    <location>
        <begin position="100"/>
        <end position="119"/>
    </location>
</feature>
<reference evidence="2" key="1">
    <citation type="journal article" date="2014" name="Int. J. Syst. Evol. Microbiol.">
        <title>Complete genome sequence of Corynebacterium casei LMG S-19264T (=DSM 44701T), isolated from a smear-ripened cheese.</title>
        <authorList>
            <consortium name="US DOE Joint Genome Institute (JGI-PGF)"/>
            <person name="Walter F."/>
            <person name="Albersmeier A."/>
            <person name="Kalinowski J."/>
            <person name="Ruckert C."/>
        </authorList>
    </citation>
    <scope>NUCLEOTIDE SEQUENCE</scope>
    <source>
        <strain evidence="2">JCM 16108</strain>
    </source>
</reference>
<feature type="transmembrane region" description="Helical" evidence="1">
    <location>
        <begin position="44"/>
        <end position="59"/>
    </location>
</feature>
<evidence type="ECO:0000313" key="2">
    <source>
        <dbReference type="EMBL" id="GGM55158.1"/>
    </source>
</evidence>
<dbReference type="OrthoDB" id="214667at2157"/>
<keyword evidence="1" id="KW-0812">Transmembrane</keyword>
<comment type="caution">
    <text evidence="2">The sequence shown here is derived from an EMBL/GenBank/DDBJ whole genome shotgun (WGS) entry which is preliminary data.</text>
</comment>
<reference evidence="3" key="3">
    <citation type="submission" date="2021-03" db="EMBL/GenBank/DDBJ databases">
        <title>Genomic Encyclopedia of Type Strains, Phase IV (KMG-IV): sequencing the most valuable type-strain genomes for metagenomic binning, comparative biology and taxonomic classification.</title>
        <authorList>
            <person name="Goeker M."/>
        </authorList>
    </citation>
    <scope>NUCLEOTIDE SEQUENCE</scope>
    <source>
        <strain evidence="3">DSM 22443</strain>
    </source>
</reference>
<reference evidence="2" key="2">
    <citation type="submission" date="2020-09" db="EMBL/GenBank/DDBJ databases">
        <authorList>
            <person name="Sun Q."/>
            <person name="Ohkuma M."/>
        </authorList>
    </citation>
    <scope>NUCLEOTIDE SEQUENCE</scope>
    <source>
        <strain evidence="2">JCM 16108</strain>
    </source>
</reference>
<feature type="transmembrane region" description="Helical" evidence="1">
    <location>
        <begin position="71"/>
        <end position="94"/>
    </location>
</feature>
<dbReference type="EMBL" id="BMOO01000001">
    <property type="protein sequence ID" value="GGM55158.1"/>
    <property type="molecule type" value="Genomic_DNA"/>
</dbReference>
<keyword evidence="1" id="KW-1133">Transmembrane helix</keyword>
<gene>
    <name evidence="2" type="ORF">GCM10009017_01740</name>
    <name evidence="3" type="ORF">J2752_000715</name>
</gene>
<evidence type="ECO:0000256" key="1">
    <source>
        <dbReference type="SAM" id="Phobius"/>
    </source>
</evidence>
<accession>A0A830FIZ3</accession>
<organism evidence="2 4">
    <name type="scientific">Halarchaeum rubridurum</name>
    <dbReference type="NCBI Taxonomy" id="489911"/>
    <lineage>
        <taxon>Archaea</taxon>
        <taxon>Methanobacteriati</taxon>
        <taxon>Methanobacteriota</taxon>
        <taxon>Stenosarchaea group</taxon>
        <taxon>Halobacteria</taxon>
        <taxon>Halobacteriales</taxon>
        <taxon>Halobacteriaceae</taxon>
    </lineage>
</organism>
<dbReference type="EMBL" id="JAGGKO010000001">
    <property type="protein sequence ID" value="MBP1953834.1"/>
    <property type="molecule type" value="Genomic_DNA"/>
</dbReference>
<name>A0A830FIZ3_9EURY</name>
<feature type="transmembrane region" description="Helical" evidence="1">
    <location>
        <begin position="267"/>
        <end position="287"/>
    </location>
</feature>
<evidence type="ECO:0000313" key="4">
    <source>
        <dbReference type="Proteomes" id="UP000614609"/>
    </source>
</evidence>
<sequence length="288" mass="28888">MSNTLFTRAVRRPSVALGAVAVVLLCVLSAVALAAGRGGKVVGIGWVAFAAMTGGAFFGERAHNGSARGLVWGYGLASGAMVTSAAVFLVPQAVGYQPKLAGFGLAAGVVAGFAAHTVGHRLSHREFPIDRTAAQLTAHALAAGVIIGAVYATMPDLGAVLGLAIVSHKGPAGYAAARRLRLDGRPVTPMLLPAAAVGIAAVAVSLLRVPPNPAVDAVVFGFAAGVFLHIAMDFLPDCEVGGEIHDAVTHDHDGHDHALLDTLRTHAVASTVVGGACVLAASVGLGVV</sequence>
<dbReference type="RefSeq" id="WP_188869095.1">
    <property type="nucleotide sequence ID" value="NZ_BMOO01000001.1"/>
</dbReference>
<keyword evidence="4" id="KW-1185">Reference proteome</keyword>
<feature type="transmembrane region" description="Helical" evidence="1">
    <location>
        <begin position="187"/>
        <end position="207"/>
    </location>
</feature>